<dbReference type="AlphaFoldDB" id="A0A5C0UIC9"/>
<comment type="similarity">
    <text evidence="2 9">Belongs to the SecG family.</text>
</comment>
<dbReference type="NCBIfam" id="TIGR00810">
    <property type="entry name" value="secG"/>
    <property type="match status" value="1"/>
</dbReference>
<dbReference type="EMBL" id="CP043312">
    <property type="protein sequence ID" value="QEK39539.1"/>
    <property type="molecule type" value="Genomic_DNA"/>
</dbReference>
<evidence type="ECO:0000313" key="10">
    <source>
        <dbReference type="EMBL" id="QEK39539.1"/>
    </source>
</evidence>
<evidence type="ECO:0000256" key="9">
    <source>
        <dbReference type="RuleBase" id="RU365087"/>
    </source>
</evidence>
<reference evidence="10 11" key="1">
    <citation type="submission" date="2019-08" db="EMBL/GenBank/DDBJ databases">
        <title>Highly reduced genomes of protist endosymbionts show evolutionary convergence.</title>
        <authorList>
            <person name="George E."/>
            <person name="Husnik F."/>
            <person name="Tashyreva D."/>
            <person name="Prokopchuk G."/>
            <person name="Horak A."/>
            <person name="Kwong W.K."/>
            <person name="Lukes J."/>
            <person name="Keeling P.J."/>
        </authorList>
    </citation>
    <scope>NUCLEOTIDE SEQUENCE [LARGE SCALE GENOMIC DNA]</scope>
    <source>
        <strain evidence="10">1621</strain>
    </source>
</reference>
<dbReference type="Proteomes" id="UP000323844">
    <property type="component" value="Chromosome"/>
</dbReference>
<evidence type="ECO:0000256" key="8">
    <source>
        <dbReference type="ARBA" id="ARBA00023136"/>
    </source>
</evidence>
<comment type="function">
    <text evidence="9">Involved in protein export. Participates in an early event of protein translocation.</text>
</comment>
<comment type="caution">
    <text evidence="9">Lacks conserved residue(s) required for the propagation of feature annotation.</text>
</comment>
<proteinExistence type="inferred from homology"/>
<dbReference type="GO" id="GO:0005886">
    <property type="term" value="C:plasma membrane"/>
    <property type="evidence" value="ECO:0007669"/>
    <property type="project" value="UniProtKB-SubCell"/>
</dbReference>
<gene>
    <name evidence="10" type="primary">secG</name>
    <name evidence="10" type="ORF">FZC37_01125</name>
</gene>
<keyword evidence="11" id="KW-1185">Reference proteome</keyword>
<accession>A0A5C0UIC9</accession>
<organism evidence="10 11">
    <name type="scientific">Candidatus Sneabacter namystus</name>
    <dbReference type="NCBI Taxonomy" id="2601646"/>
    <lineage>
        <taxon>Bacteria</taxon>
        <taxon>Pseudomonadati</taxon>
        <taxon>Pseudomonadota</taxon>
        <taxon>Alphaproteobacteria</taxon>
        <taxon>Rickettsiales</taxon>
        <taxon>Rickettsiaceae</taxon>
        <taxon>Rickettsieae</taxon>
        <taxon>Candidatus Sneabacter</taxon>
    </lineage>
</organism>
<keyword evidence="7 9" id="KW-0811">Translocation</keyword>
<dbReference type="Pfam" id="PF03840">
    <property type="entry name" value="SecG"/>
    <property type="match status" value="1"/>
</dbReference>
<name>A0A5C0UIC9_9RICK</name>
<keyword evidence="3 9" id="KW-0813">Transport</keyword>
<evidence type="ECO:0000256" key="7">
    <source>
        <dbReference type="ARBA" id="ARBA00023010"/>
    </source>
</evidence>
<dbReference type="KEGG" id="snay:FZC37_01125"/>
<dbReference type="InterPro" id="IPR004692">
    <property type="entry name" value="SecG"/>
</dbReference>
<evidence type="ECO:0000256" key="4">
    <source>
        <dbReference type="ARBA" id="ARBA00022692"/>
    </source>
</evidence>
<evidence type="ECO:0000256" key="2">
    <source>
        <dbReference type="ARBA" id="ARBA00008445"/>
    </source>
</evidence>
<evidence type="ECO:0000256" key="3">
    <source>
        <dbReference type="ARBA" id="ARBA00022448"/>
    </source>
</evidence>
<keyword evidence="8 9" id="KW-0472">Membrane</keyword>
<keyword evidence="5 9" id="KW-0653">Protein transport</keyword>
<keyword evidence="6 9" id="KW-1133">Transmembrane helix</keyword>
<keyword evidence="9" id="KW-1003">Cell membrane</keyword>
<feature type="transmembrane region" description="Helical" evidence="9">
    <location>
        <begin position="47"/>
        <end position="67"/>
    </location>
</feature>
<protein>
    <recommendedName>
        <fullName evidence="9">Protein-export membrane protein SecG</fullName>
    </recommendedName>
</protein>
<evidence type="ECO:0000256" key="1">
    <source>
        <dbReference type="ARBA" id="ARBA00004141"/>
    </source>
</evidence>
<sequence length="93" mass="9914">MFNSFLIVQCTLSVLIILAVILQKSSSDTTGGLVSDPSATSDLTNKFLLIITAILVSAFFINALILAKLSHKGNSENTKLTISKVVTSSNKNK</sequence>
<dbReference type="RefSeq" id="WP_148951900.1">
    <property type="nucleotide sequence ID" value="NZ_CP043312.1"/>
</dbReference>
<evidence type="ECO:0000313" key="11">
    <source>
        <dbReference type="Proteomes" id="UP000323844"/>
    </source>
</evidence>
<evidence type="ECO:0000256" key="6">
    <source>
        <dbReference type="ARBA" id="ARBA00022989"/>
    </source>
</evidence>
<evidence type="ECO:0000256" key="5">
    <source>
        <dbReference type="ARBA" id="ARBA00022927"/>
    </source>
</evidence>
<dbReference type="GO" id="GO:0015450">
    <property type="term" value="F:protein-transporting ATPase activity"/>
    <property type="evidence" value="ECO:0007669"/>
    <property type="project" value="UniProtKB-UniRule"/>
</dbReference>
<keyword evidence="4 9" id="KW-0812">Transmembrane</keyword>
<dbReference type="GO" id="GO:0009306">
    <property type="term" value="P:protein secretion"/>
    <property type="evidence" value="ECO:0007669"/>
    <property type="project" value="UniProtKB-UniRule"/>
</dbReference>
<comment type="subcellular location">
    <subcellularLocation>
        <location evidence="9">Cell membrane</location>
        <topology evidence="9">Multi-pass membrane protein</topology>
    </subcellularLocation>
    <subcellularLocation>
        <location evidence="1">Membrane</location>
        <topology evidence="1">Multi-pass membrane protein</topology>
    </subcellularLocation>
</comment>